<feature type="domain" description="ABC transporter" evidence="10">
    <location>
        <begin position="361"/>
        <end position="593"/>
    </location>
</feature>
<dbReference type="RefSeq" id="WP_229685757.1">
    <property type="nucleotide sequence ID" value="NZ_BMMB01000005.1"/>
</dbReference>
<keyword evidence="5" id="KW-0547">Nucleotide-binding</keyword>
<dbReference type="SMART" id="SM00382">
    <property type="entry name" value="AAA"/>
    <property type="match status" value="2"/>
</dbReference>
<evidence type="ECO:0000259" key="10">
    <source>
        <dbReference type="PROSITE" id="PS50893"/>
    </source>
</evidence>
<keyword evidence="7" id="KW-1278">Translocase</keyword>
<name>A0ABU1IXC8_9BACL</name>
<dbReference type="CDD" id="cd03225">
    <property type="entry name" value="ABC_cobalt_CbiO_domain1"/>
    <property type="match status" value="2"/>
</dbReference>
<dbReference type="InterPro" id="IPR003439">
    <property type="entry name" value="ABC_transporter-like_ATP-bd"/>
</dbReference>
<proteinExistence type="inferred from homology"/>
<dbReference type="Gene3D" id="3.40.50.300">
    <property type="entry name" value="P-loop containing nucleotide triphosphate hydrolases"/>
    <property type="match status" value="2"/>
</dbReference>
<dbReference type="Pfam" id="PF00005">
    <property type="entry name" value="ABC_tran"/>
    <property type="match status" value="2"/>
</dbReference>
<evidence type="ECO:0000313" key="11">
    <source>
        <dbReference type="EMBL" id="MDR6243911.1"/>
    </source>
</evidence>
<dbReference type="InterPro" id="IPR050095">
    <property type="entry name" value="ECF_ABC_transporter_ATP-bd"/>
</dbReference>
<dbReference type="PANTHER" id="PTHR43553">
    <property type="entry name" value="HEAVY METAL TRANSPORTER"/>
    <property type="match status" value="1"/>
</dbReference>
<comment type="caution">
    <text evidence="11">The sequence shown here is derived from an EMBL/GenBank/DDBJ whole genome shotgun (WGS) entry which is preliminary data.</text>
</comment>
<evidence type="ECO:0000313" key="12">
    <source>
        <dbReference type="Proteomes" id="UP001185028"/>
    </source>
</evidence>
<evidence type="ECO:0000256" key="6">
    <source>
        <dbReference type="ARBA" id="ARBA00022840"/>
    </source>
</evidence>
<dbReference type="PROSITE" id="PS50893">
    <property type="entry name" value="ABC_TRANSPORTER_2"/>
    <property type="match status" value="2"/>
</dbReference>
<accession>A0ABU1IXC8</accession>
<protein>
    <submittedName>
        <fullName evidence="11">Energy-coupling factor transport system ATP-binding protein</fullName>
        <ecNumber evidence="11">3.6.3.-</ecNumber>
    </submittedName>
</protein>
<reference evidence="11 12" key="1">
    <citation type="submission" date="2023-07" db="EMBL/GenBank/DDBJ databases">
        <title>Genomic Encyclopedia of Type Strains, Phase IV (KMG-IV): sequencing the most valuable type-strain genomes for metagenomic binning, comparative biology and taxonomic classification.</title>
        <authorList>
            <person name="Goeker M."/>
        </authorList>
    </citation>
    <scope>NUCLEOTIDE SEQUENCE [LARGE SCALE GENOMIC DNA]</scope>
    <source>
        <strain evidence="11 12">DSM 22170</strain>
    </source>
</reference>
<dbReference type="InterPro" id="IPR017871">
    <property type="entry name" value="ABC_transporter-like_CS"/>
</dbReference>
<dbReference type="GO" id="GO:0005524">
    <property type="term" value="F:ATP binding"/>
    <property type="evidence" value="ECO:0007669"/>
    <property type="project" value="UniProtKB-KW"/>
</dbReference>
<dbReference type="Proteomes" id="UP001185028">
    <property type="component" value="Unassembled WGS sequence"/>
</dbReference>
<dbReference type="PROSITE" id="PS00211">
    <property type="entry name" value="ABC_TRANSPORTER_1"/>
    <property type="match status" value="2"/>
</dbReference>
<keyword evidence="3" id="KW-0813">Transport</keyword>
<evidence type="ECO:0000256" key="7">
    <source>
        <dbReference type="ARBA" id="ARBA00022967"/>
    </source>
</evidence>
<dbReference type="InterPro" id="IPR027417">
    <property type="entry name" value="P-loop_NTPase"/>
</dbReference>
<evidence type="ECO:0000256" key="2">
    <source>
        <dbReference type="ARBA" id="ARBA00005417"/>
    </source>
</evidence>
<dbReference type="InterPro" id="IPR015856">
    <property type="entry name" value="ABC_transpr_CbiO/EcfA_su"/>
</dbReference>
<organism evidence="11 12">
    <name type="scientific">Paenibacillus hunanensis</name>
    <dbReference type="NCBI Taxonomy" id="539262"/>
    <lineage>
        <taxon>Bacteria</taxon>
        <taxon>Bacillati</taxon>
        <taxon>Bacillota</taxon>
        <taxon>Bacilli</taxon>
        <taxon>Bacillales</taxon>
        <taxon>Paenibacillaceae</taxon>
        <taxon>Paenibacillus</taxon>
    </lineage>
</organism>
<dbReference type="NCBIfam" id="NF010167">
    <property type="entry name" value="PRK13648.1"/>
    <property type="match status" value="2"/>
</dbReference>
<sequence length="610" mass="68572">MVFQPVREQVYLGCDGLSVRFYSQERPVLHHLHLHIQQGEKVLILGPSGSGKSTLLSVLAGIIPEHVEAEVEGDVYRQPACGVMFQDPDSQFCMLRVDEEIAFSLENRSVPREQMEPLIDRAMEQVGLHIPRDTPIETLSGGMKQRLALACLLALEPEVLFFDEPTAQLDPASRNEVFALLRQLGNASQHTMVIVEHVLDGWIEWMDRVILLDGQGRLIADGSPARVMKEYRQEMVEAGIWLPKLFPYHWEDVRSNSAHPLAVRLTRELQQRLAQRHIMWGAHTASVRETGMGDGASTSTVARMTIMGVRDEALDKGNRTTIATMTSTTMNDPDSAQAGAKASIDVSSSISSSPPTADPLLQTERLTIGYGRKSIMNGINVDISPGQWIAIVGENGSGKSTFLKSLLRLVPPLSGSIRFHGKELRKWSDRELYARAGFVFQNPELQFVTDTVYDEIAFGGRQRGWEEQQLEERTLQLLREFGLERLRDEHPFSLSLGQKRRLSVATMLLFDQELLLLDEPTFGQDARTAAELIGRLHRRQQEGTTIVMVTHDMELVDQYADRVLLFQQGQIAYDGDPSGLFLNQQLLQGSAIEAPLPYRLYLERKERQTI</sequence>
<keyword evidence="11" id="KW-0378">Hydrolase</keyword>
<feature type="domain" description="ABC transporter" evidence="10">
    <location>
        <begin position="12"/>
        <end position="240"/>
    </location>
</feature>
<evidence type="ECO:0000256" key="8">
    <source>
        <dbReference type="ARBA" id="ARBA00023136"/>
    </source>
</evidence>
<gene>
    <name evidence="11" type="ORF">JOC58_001804</name>
</gene>
<comment type="similarity">
    <text evidence="2">Belongs to the ABC transporter superfamily.</text>
</comment>
<dbReference type="PANTHER" id="PTHR43553:SF19">
    <property type="entry name" value="HMP_THIAMINE IMPORT ATP-BINDING PROTEIN YKOD-RELATED"/>
    <property type="match status" value="1"/>
</dbReference>
<keyword evidence="4" id="KW-1003">Cell membrane</keyword>
<dbReference type="EMBL" id="JAVDQH010000006">
    <property type="protein sequence ID" value="MDR6243911.1"/>
    <property type="molecule type" value="Genomic_DNA"/>
</dbReference>
<evidence type="ECO:0000256" key="1">
    <source>
        <dbReference type="ARBA" id="ARBA00004202"/>
    </source>
</evidence>
<evidence type="ECO:0000256" key="4">
    <source>
        <dbReference type="ARBA" id="ARBA00022475"/>
    </source>
</evidence>
<dbReference type="GO" id="GO:0016787">
    <property type="term" value="F:hydrolase activity"/>
    <property type="evidence" value="ECO:0007669"/>
    <property type="project" value="UniProtKB-KW"/>
</dbReference>
<feature type="region of interest" description="Disordered" evidence="9">
    <location>
        <begin position="326"/>
        <end position="358"/>
    </location>
</feature>
<dbReference type="EC" id="3.6.3.-" evidence="11"/>
<keyword evidence="8" id="KW-0472">Membrane</keyword>
<evidence type="ECO:0000256" key="5">
    <source>
        <dbReference type="ARBA" id="ARBA00022741"/>
    </source>
</evidence>
<keyword evidence="12" id="KW-1185">Reference proteome</keyword>
<feature type="compositionally biased region" description="Low complexity" evidence="9">
    <location>
        <begin position="343"/>
        <end position="353"/>
    </location>
</feature>
<dbReference type="InterPro" id="IPR003593">
    <property type="entry name" value="AAA+_ATPase"/>
</dbReference>
<comment type="subcellular location">
    <subcellularLocation>
        <location evidence="1">Cell membrane</location>
        <topology evidence="1">Peripheral membrane protein</topology>
    </subcellularLocation>
</comment>
<evidence type="ECO:0000256" key="3">
    <source>
        <dbReference type="ARBA" id="ARBA00022448"/>
    </source>
</evidence>
<dbReference type="SUPFAM" id="SSF52540">
    <property type="entry name" value="P-loop containing nucleoside triphosphate hydrolases"/>
    <property type="match status" value="2"/>
</dbReference>
<evidence type="ECO:0000256" key="9">
    <source>
        <dbReference type="SAM" id="MobiDB-lite"/>
    </source>
</evidence>
<keyword evidence="6 11" id="KW-0067">ATP-binding</keyword>